<reference evidence="2 3" key="1">
    <citation type="submission" date="2018-10" db="EMBL/GenBank/DDBJ databases">
        <title>A high-quality apple genome assembly.</title>
        <authorList>
            <person name="Hu J."/>
        </authorList>
    </citation>
    <scope>NUCLEOTIDE SEQUENCE [LARGE SCALE GENOMIC DNA]</scope>
    <source>
        <strain evidence="3">cv. HFTH1</strain>
        <tissue evidence="2">Young leaf</tissue>
    </source>
</reference>
<dbReference type="Pfam" id="PF00078">
    <property type="entry name" value="RVT_1"/>
    <property type="match status" value="1"/>
</dbReference>
<feature type="domain" description="Reverse transcriptase" evidence="1">
    <location>
        <begin position="167"/>
        <end position="311"/>
    </location>
</feature>
<gene>
    <name evidence="2" type="ORF">DVH24_003917</name>
</gene>
<dbReference type="PANTHER" id="PTHR24559:SF444">
    <property type="entry name" value="REVERSE TRANSCRIPTASE DOMAIN-CONTAINING PROTEIN"/>
    <property type="match status" value="1"/>
</dbReference>
<sequence>MERLLAHWFTISKQPNSGVNLVEFLAEGDNGPVLSLDKIQAAPAELEDHRPQVKDPLEEINVGTADDPRPFVSALLPQQMKDEFRSLLTEFKDCFAWSYHEMPRLERTLVEHELRIKPGCKPFRQPPRRFSTEVQLSIKDELVRLLKAGFIRTARYVEWLANIVPVLKKSGALRICIDFRNLNLATPKDEYPMPISDLLIDAAANHAILSFMDGHAGYNQIFTAEADVHKTAFRCPRALGTYEWVVMPFGLKNAGATYQREMNAIFHDLIGTIVEVYIDDVVIKSKRRQTHLDDLRQAFLRMRRHNLKMNLANR</sequence>
<evidence type="ECO:0000259" key="1">
    <source>
        <dbReference type="Pfam" id="PF00078"/>
    </source>
</evidence>
<evidence type="ECO:0000313" key="3">
    <source>
        <dbReference type="Proteomes" id="UP000290289"/>
    </source>
</evidence>
<keyword evidence="3" id="KW-1185">Reference proteome</keyword>
<dbReference type="InterPro" id="IPR053134">
    <property type="entry name" value="RNA-dir_DNA_polymerase"/>
</dbReference>
<dbReference type="PANTHER" id="PTHR24559">
    <property type="entry name" value="TRANSPOSON TY3-I GAG-POL POLYPROTEIN"/>
    <property type="match status" value="1"/>
</dbReference>
<dbReference type="Gene3D" id="3.10.10.10">
    <property type="entry name" value="HIV Type 1 Reverse Transcriptase, subunit A, domain 1"/>
    <property type="match status" value="1"/>
</dbReference>
<comment type="caution">
    <text evidence="2">The sequence shown here is derived from an EMBL/GenBank/DDBJ whole genome shotgun (WGS) entry which is preliminary data.</text>
</comment>
<evidence type="ECO:0000313" key="2">
    <source>
        <dbReference type="EMBL" id="RXI03265.1"/>
    </source>
</evidence>
<dbReference type="EMBL" id="RDQH01000329">
    <property type="protein sequence ID" value="RXI03265.1"/>
    <property type="molecule type" value="Genomic_DNA"/>
</dbReference>
<proteinExistence type="predicted"/>
<dbReference type="AlphaFoldDB" id="A0A498KBS5"/>
<dbReference type="InterPro" id="IPR043128">
    <property type="entry name" value="Rev_trsase/Diguanyl_cyclase"/>
</dbReference>
<dbReference type="SUPFAM" id="SSF56672">
    <property type="entry name" value="DNA/RNA polymerases"/>
    <property type="match status" value="1"/>
</dbReference>
<dbReference type="CDD" id="cd01647">
    <property type="entry name" value="RT_LTR"/>
    <property type="match status" value="1"/>
</dbReference>
<dbReference type="InterPro" id="IPR000477">
    <property type="entry name" value="RT_dom"/>
</dbReference>
<accession>A0A498KBS5</accession>
<organism evidence="2 3">
    <name type="scientific">Malus domestica</name>
    <name type="common">Apple</name>
    <name type="synonym">Pyrus malus</name>
    <dbReference type="NCBI Taxonomy" id="3750"/>
    <lineage>
        <taxon>Eukaryota</taxon>
        <taxon>Viridiplantae</taxon>
        <taxon>Streptophyta</taxon>
        <taxon>Embryophyta</taxon>
        <taxon>Tracheophyta</taxon>
        <taxon>Spermatophyta</taxon>
        <taxon>Magnoliopsida</taxon>
        <taxon>eudicotyledons</taxon>
        <taxon>Gunneridae</taxon>
        <taxon>Pentapetalae</taxon>
        <taxon>rosids</taxon>
        <taxon>fabids</taxon>
        <taxon>Rosales</taxon>
        <taxon>Rosaceae</taxon>
        <taxon>Amygdaloideae</taxon>
        <taxon>Maleae</taxon>
        <taxon>Malus</taxon>
    </lineage>
</organism>
<dbReference type="Gene3D" id="3.30.70.270">
    <property type="match status" value="1"/>
</dbReference>
<dbReference type="Proteomes" id="UP000290289">
    <property type="component" value="Chromosome 3"/>
</dbReference>
<protein>
    <recommendedName>
        <fullName evidence="1">Reverse transcriptase domain-containing protein</fullName>
    </recommendedName>
</protein>
<dbReference type="InterPro" id="IPR043502">
    <property type="entry name" value="DNA/RNA_pol_sf"/>
</dbReference>
<name>A0A498KBS5_MALDO</name>
<dbReference type="STRING" id="3750.A0A498KBS5"/>